<organism evidence="2 3">
    <name type="scientific">Haloarcula rubra</name>
    <dbReference type="NCBI Taxonomy" id="2487747"/>
    <lineage>
        <taxon>Archaea</taxon>
        <taxon>Methanobacteriati</taxon>
        <taxon>Methanobacteriota</taxon>
        <taxon>Stenosarchaea group</taxon>
        <taxon>Halobacteria</taxon>
        <taxon>Halobacteriales</taxon>
        <taxon>Haloarculaceae</taxon>
        <taxon>Haloarcula</taxon>
    </lineage>
</organism>
<keyword evidence="1" id="KW-1133">Transmembrane helix</keyword>
<name>A0AAW4PTL5_9EURY</name>
<evidence type="ECO:0000256" key="1">
    <source>
        <dbReference type="SAM" id="Phobius"/>
    </source>
</evidence>
<gene>
    <name evidence="2" type="ORF">EGH21_12650</name>
</gene>
<feature type="transmembrane region" description="Helical" evidence="1">
    <location>
        <begin position="98"/>
        <end position="118"/>
    </location>
</feature>
<feature type="transmembrane region" description="Helical" evidence="1">
    <location>
        <begin position="65"/>
        <end position="86"/>
    </location>
</feature>
<sequence>MSAGGPRVRSLFDRAANAGSIGAVLFQGIGAVLFAFGAALASGIFTLADVFIVPTQAFIAAAGDLINAVFGGTAQIINFGAIASALSIGPGGRFASPLSFVFGFAIVLLAFYVLLAYISEEDTTNFFPLIGTGFDVPTPGWTDSEEEEEG</sequence>
<dbReference type="RefSeq" id="WP_220618842.1">
    <property type="nucleotide sequence ID" value="NZ_RKLR01000004.1"/>
</dbReference>
<dbReference type="EMBL" id="RKLR01000004">
    <property type="protein sequence ID" value="MBX0323880.1"/>
    <property type="molecule type" value="Genomic_DNA"/>
</dbReference>
<dbReference type="AlphaFoldDB" id="A0AAW4PTL5"/>
<keyword evidence="1" id="KW-0472">Membrane</keyword>
<protein>
    <submittedName>
        <fullName evidence="2">Uncharacterized protein</fullName>
    </submittedName>
</protein>
<evidence type="ECO:0000313" key="3">
    <source>
        <dbReference type="Proteomes" id="UP001430377"/>
    </source>
</evidence>
<dbReference type="Proteomes" id="UP001430377">
    <property type="component" value="Unassembled WGS sequence"/>
</dbReference>
<accession>A0AAW4PTL5</accession>
<comment type="caution">
    <text evidence="2">The sequence shown here is derived from an EMBL/GenBank/DDBJ whole genome shotgun (WGS) entry which is preliminary data.</text>
</comment>
<feature type="transmembrane region" description="Helical" evidence="1">
    <location>
        <begin position="21"/>
        <end position="45"/>
    </location>
</feature>
<evidence type="ECO:0000313" key="2">
    <source>
        <dbReference type="EMBL" id="MBX0323880.1"/>
    </source>
</evidence>
<keyword evidence="3" id="KW-1185">Reference proteome</keyword>
<reference evidence="2 3" key="1">
    <citation type="submission" date="2021-06" db="EMBL/GenBank/DDBJ databases">
        <title>Halomicroarcula sp. a new haloarchaeum isolated from saline soil.</title>
        <authorList>
            <person name="Duran-Viseras A."/>
            <person name="Sanchez-Porro C."/>
            <person name="Ventosa A."/>
        </authorList>
    </citation>
    <scope>NUCLEOTIDE SEQUENCE [LARGE SCALE GENOMIC DNA]</scope>
    <source>
        <strain evidence="2 3">F13</strain>
    </source>
</reference>
<keyword evidence="1" id="KW-0812">Transmembrane</keyword>
<proteinExistence type="predicted"/>